<protein>
    <submittedName>
        <fullName evidence="5">Ribosomal protein S10</fullName>
    </submittedName>
</protein>
<dbReference type="InterPro" id="IPR001848">
    <property type="entry name" value="Ribosomal_uS10"/>
</dbReference>
<evidence type="ECO:0000259" key="4">
    <source>
        <dbReference type="SMART" id="SM01403"/>
    </source>
</evidence>
<proteinExistence type="inferred from homology"/>
<geneLocation type="mitochondrion" evidence="5"/>
<dbReference type="Gene3D" id="3.30.70.600">
    <property type="entry name" value="Ribosomal protein S10 domain"/>
    <property type="match status" value="1"/>
</dbReference>
<evidence type="ECO:0000256" key="1">
    <source>
        <dbReference type="ARBA" id="ARBA00007102"/>
    </source>
</evidence>
<dbReference type="SMART" id="SM01403">
    <property type="entry name" value="Ribosomal_S10"/>
    <property type="match status" value="1"/>
</dbReference>
<feature type="domain" description="Small ribosomal subunit protein uS10" evidence="4">
    <location>
        <begin position="6"/>
        <end position="88"/>
    </location>
</feature>
<dbReference type="AlphaFoldDB" id="A0A6G9IGB2"/>
<comment type="similarity">
    <text evidence="1">Belongs to the universal ribosomal protein uS10 family.</text>
</comment>
<dbReference type="GO" id="GO:0003735">
    <property type="term" value="F:structural constituent of ribosome"/>
    <property type="evidence" value="ECO:0007669"/>
    <property type="project" value="InterPro"/>
</dbReference>
<dbReference type="PRINTS" id="PR00971">
    <property type="entry name" value="RIBOSOMALS10"/>
</dbReference>
<dbReference type="GO" id="GO:0006412">
    <property type="term" value="P:translation"/>
    <property type="evidence" value="ECO:0007669"/>
    <property type="project" value="InterPro"/>
</dbReference>
<evidence type="ECO:0000256" key="3">
    <source>
        <dbReference type="ARBA" id="ARBA00023274"/>
    </source>
</evidence>
<keyword evidence="3" id="KW-0687">Ribonucleoprotein</keyword>
<sequence length="97" mass="11699">MNVKISIVMKSFEAPKLGFFSWHSIRLPRRRSLYTVLRSPHIDKKSREQFELKTHKQLVIIKTDISQLREKLCYLKFHEISGVQMKVTFHYKTRFAF</sequence>
<evidence type="ECO:0000313" key="5">
    <source>
        <dbReference type="EMBL" id="QIQ23073.1"/>
    </source>
</evidence>
<keyword evidence="5" id="KW-0496">Mitochondrion</keyword>
<dbReference type="InterPro" id="IPR036838">
    <property type="entry name" value="Ribosomal_uS10_dom_sf"/>
</dbReference>
<dbReference type="EMBL" id="MK720950">
    <property type="protein sequence ID" value="QIQ23073.1"/>
    <property type="molecule type" value="Genomic_DNA"/>
</dbReference>
<reference evidence="5" key="1">
    <citation type="submission" date="2019-03" db="EMBL/GenBank/DDBJ databases">
        <authorList>
            <person name="Cox C."/>
        </authorList>
    </citation>
    <scope>NUCLEOTIDE SEQUENCE</scope>
</reference>
<keyword evidence="2 5" id="KW-0689">Ribosomal protein</keyword>
<dbReference type="Pfam" id="PF00338">
    <property type="entry name" value="Ribosomal_S10"/>
    <property type="match status" value="1"/>
</dbReference>
<dbReference type="InterPro" id="IPR027486">
    <property type="entry name" value="Ribosomal_uS10_dom"/>
</dbReference>
<gene>
    <name evidence="5" type="primary">rps10</name>
</gene>
<dbReference type="SUPFAM" id="SSF54999">
    <property type="entry name" value="Ribosomal protein S10"/>
    <property type="match status" value="1"/>
</dbReference>
<name>A0A6G9IGB2_9VIRI</name>
<accession>A0A6G9IGB2</accession>
<dbReference type="GO" id="GO:1990904">
    <property type="term" value="C:ribonucleoprotein complex"/>
    <property type="evidence" value="ECO:0007669"/>
    <property type="project" value="UniProtKB-KW"/>
</dbReference>
<dbReference type="RefSeq" id="YP_009755795.1">
    <property type="nucleotide sequence ID" value="NC_046951.1"/>
</dbReference>
<dbReference type="PANTHER" id="PTHR11700">
    <property type="entry name" value="30S RIBOSOMAL PROTEIN S10 FAMILY MEMBER"/>
    <property type="match status" value="1"/>
</dbReference>
<dbReference type="GeneID" id="54116110"/>
<evidence type="ECO:0000256" key="2">
    <source>
        <dbReference type="ARBA" id="ARBA00022980"/>
    </source>
</evidence>
<organism evidence="5">
    <name type="scientific">Gonatozygon brebissonii</name>
    <dbReference type="NCBI Taxonomy" id="184482"/>
    <lineage>
        <taxon>Eukaryota</taxon>
        <taxon>Viridiplantae</taxon>
        <taxon>Streptophyta</taxon>
        <taxon>Zygnematophyceae</taxon>
        <taxon>Zygnematophycidae</taxon>
        <taxon>Desmidiales</taxon>
        <taxon>Gonatozygaceae</taxon>
        <taxon>Gonatozygon</taxon>
    </lineage>
</organism>
<dbReference type="GO" id="GO:0005840">
    <property type="term" value="C:ribosome"/>
    <property type="evidence" value="ECO:0007669"/>
    <property type="project" value="UniProtKB-KW"/>
</dbReference>